<dbReference type="InterPro" id="IPR012871">
    <property type="entry name" value="DUF1668_ORYSA"/>
</dbReference>
<feature type="signal peptide" evidence="2">
    <location>
        <begin position="1"/>
        <end position="21"/>
    </location>
</feature>
<keyword evidence="2" id="KW-0732">Signal</keyword>
<keyword evidence="4" id="KW-1185">Reference proteome</keyword>
<dbReference type="Proteomes" id="UP000636709">
    <property type="component" value="Unassembled WGS sequence"/>
</dbReference>
<accession>A0A835C1S9</accession>
<dbReference type="PANTHER" id="PTHR33085:SF42">
    <property type="entry name" value="DUF1618 DOMAIN-CONTAINING PROTEIN"/>
    <property type="match status" value="1"/>
</dbReference>
<dbReference type="Pfam" id="PF07893">
    <property type="entry name" value="DUF1668"/>
    <property type="match status" value="1"/>
</dbReference>
<evidence type="ECO:0000313" key="4">
    <source>
        <dbReference type="Proteomes" id="UP000636709"/>
    </source>
</evidence>
<dbReference type="AlphaFoldDB" id="A0A835C1S9"/>
<evidence type="ECO:0000313" key="3">
    <source>
        <dbReference type="EMBL" id="KAF8719471.1"/>
    </source>
</evidence>
<evidence type="ECO:0000256" key="1">
    <source>
        <dbReference type="SAM" id="MobiDB-lite"/>
    </source>
</evidence>
<sequence>MGGAPMSWVALCVCMCPPFRAATSRVGCVTVVSKFNRRHRSSSTGCRLVKLAQRGAPPRCVCCVLASVASLANETTTEQAGHVVGTSPARRDDGDGDPEEWGEAKLETWAVIGARRIRGNGPRNRGFGLPDESTHQDQGERMPKRRRGESDGRRTSKRHRGQRRLYLVFDDWPGGGACPRPFIKLEAPRGRPWLFAAVGTKIVATHSRDDPGLGAGADLVGGTGMLRHCLGDSFPGNFLPIVDVRSRAVNFGPGLVHMHLPIFFPVGDDELYALDTGGFKMISLKPLWPPRLERENHHCHYGEEWTWHCLPAPPFDRMDVASYALHPDGRTILVSTTAPEFIADPFSVTDDGDDDGGATAATFAFDTKGNDNNAWARHGEWTMPFVGRAHFVHGLNASSGSPMTWTPRATSAPARAPSSPAAAAAAAAAAEKMFSEGPNERHVGATLLSMGGGSGADERLCLVQCVSIDDGDADEDQLEEEEGVVSRPTAGYRYWLTTFSLSYDTNGDLTSGETCRVQWYRVPREITQALNLWASNIGCWSRSSTSWARTTRAGPSLSTSWPILLKKTQENI</sequence>
<protein>
    <submittedName>
        <fullName evidence="3">Uncharacterized protein</fullName>
    </submittedName>
</protein>
<feature type="region of interest" description="Disordered" evidence="1">
    <location>
        <begin position="75"/>
        <end position="102"/>
    </location>
</feature>
<feature type="region of interest" description="Disordered" evidence="1">
    <location>
        <begin position="120"/>
        <end position="159"/>
    </location>
</feature>
<gene>
    <name evidence="3" type="ORF">HU200_024193</name>
</gene>
<organism evidence="3 4">
    <name type="scientific">Digitaria exilis</name>
    <dbReference type="NCBI Taxonomy" id="1010633"/>
    <lineage>
        <taxon>Eukaryota</taxon>
        <taxon>Viridiplantae</taxon>
        <taxon>Streptophyta</taxon>
        <taxon>Embryophyta</taxon>
        <taxon>Tracheophyta</taxon>
        <taxon>Spermatophyta</taxon>
        <taxon>Magnoliopsida</taxon>
        <taxon>Liliopsida</taxon>
        <taxon>Poales</taxon>
        <taxon>Poaceae</taxon>
        <taxon>PACMAD clade</taxon>
        <taxon>Panicoideae</taxon>
        <taxon>Panicodae</taxon>
        <taxon>Paniceae</taxon>
        <taxon>Anthephorinae</taxon>
        <taxon>Digitaria</taxon>
    </lineage>
</organism>
<evidence type="ECO:0000256" key="2">
    <source>
        <dbReference type="SAM" id="SignalP"/>
    </source>
</evidence>
<feature type="chain" id="PRO_5032958923" evidence="2">
    <location>
        <begin position="22"/>
        <end position="572"/>
    </location>
</feature>
<name>A0A835C1S9_9POAL</name>
<comment type="caution">
    <text evidence="3">The sequence shown here is derived from an EMBL/GenBank/DDBJ whole genome shotgun (WGS) entry which is preliminary data.</text>
</comment>
<reference evidence="3" key="1">
    <citation type="submission" date="2020-07" db="EMBL/GenBank/DDBJ databases">
        <title>Genome sequence and genetic diversity analysis of an under-domesticated orphan crop, white fonio (Digitaria exilis).</title>
        <authorList>
            <person name="Bennetzen J.L."/>
            <person name="Chen S."/>
            <person name="Ma X."/>
            <person name="Wang X."/>
            <person name="Yssel A.E.J."/>
            <person name="Chaluvadi S.R."/>
            <person name="Johnson M."/>
            <person name="Gangashetty P."/>
            <person name="Hamidou F."/>
            <person name="Sanogo M.D."/>
            <person name="Zwaenepoel A."/>
            <person name="Wallace J."/>
            <person name="Van De Peer Y."/>
            <person name="Van Deynze A."/>
        </authorList>
    </citation>
    <scope>NUCLEOTIDE SEQUENCE</scope>
    <source>
        <tissue evidence="3">Leaves</tissue>
    </source>
</reference>
<proteinExistence type="predicted"/>
<dbReference type="EMBL" id="JACEFO010001700">
    <property type="protein sequence ID" value="KAF8719471.1"/>
    <property type="molecule type" value="Genomic_DNA"/>
</dbReference>
<dbReference type="PANTHER" id="PTHR33085">
    <property type="entry name" value="OS12G0113100 PROTEIN-RELATED"/>
    <property type="match status" value="1"/>
</dbReference>
<feature type="compositionally biased region" description="Basic and acidic residues" evidence="1">
    <location>
        <begin position="132"/>
        <end position="154"/>
    </location>
</feature>